<keyword evidence="12" id="KW-0472">Membrane</keyword>
<keyword evidence="6 11" id="KW-0479">Metal-binding</keyword>
<dbReference type="SUPFAM" id="SSF143631">
    <property type="entry name" value="ApbE-like"/>
    <property type="match status" value="1"/>
</dbReference>
<evidence type="ECO:0000256" key="8">
    <source>
        <dbReference type="ARBA" id="ARBA00022842"/>
    </source>
</evidence>
<evidence type="ECO:0000256" key="4">
    <source>
        <dbReference type="ARBA" id="ARBA00022630"/>
    </source>
</evidence>
<comment type="similarity">
    <text evidence="11 12">Belongs to the ApbE family.</text>
</comment>
<evidence type="ECO:0000256" key="1">
    <source>
        <dbReference type="ARBA" id="ARBA00001946"/>
    </source>
</evidence>
<keyword evidence="8 11" id="KW-0460">Magnesium</keyword>
<keyword evidence="4 11" id="KW-0285">Flavoprotein</keyword>
<dbReference type="PANTHER" id="PTHR30040:SF2">
    <property type="entry name" value="FAD:PROTEIN FMN TRANSFERASE"/>
    <property type="match status" value="1"/>
</dbReference>
<evidence type="ECO:0000256" key="3">
    <source>
        <dbReference type="ARBA" id="ARBA00016337"/>
    </source>
</evidence>
<dbReference type="GO" id="GO:0016740">
    <property type="term" value="F:transferase activity"/>
    <property type="evidence" value="ECO:0007669"/>
    <property type="project" value="UniProtKB-KW"/>
</dbReference>
<evidence type="ECO:0000256" key="2">
    <source>
        <dbReference type="ARBA" id="ARBA00011955"/>
    </source>
</evidence>
<organism evidence="13 14">
    <name type="scientific">Flavobacterium gawalongense</name>
    <dbReference type="NCBI Taxonomy" id="2594432"/>
    <lineage>
        <taxon>Bacteria</taxon>
        <taxon>Pseudomonadati</taxon>
        <taxon>Bacteroidota</taxon>
        <taxon>Flavobacteriia</taxon>
        <taxon>Flavobacteriales</taxon>
        <taxon>Flavobacteriaceae</taxon>
        <taxon>Flavobacterium</taxon>
    </lineage>
</organism>
<keyword evidence="12" id="KW-0449">Lipoprotein</keyword>
<dbReference type="InterPro" id="IPR024932">
    <property type="entry name" value="ApbE"/>
</dbReference>
<protein>
    <recommendedName>
        <fullName evidence="3 11">FAD:protein FMN transferase</fullName>
        <ecNumber evidence="2 11">2.7.1.180</ecNumber>
    </recommendedName>
    <alternativeName>
        <fullName evidence="9 11">Flavin transferase</fullName>
    </alternativeName>
</protein>
<evidence type="ECO:0000256" key="9">
    <source>
        <dbReference type="ARBA" id="ARBA00031306"/>
    </source>
</evidence>
<keyword evidence="7 11" id="KW-0274">FAD</keyword>
<accession>A0ABY3CV74</accession>
<dbReference type="PIRSF" id="PIRSF006268">
    <property type="entry name" value="ApbE"/>
    <property type="match status" value="1"/>
</dbReference>
<evidence type="ECO:0000256" key="5">
    <source>
        <dbReference type="ARBA" id="ARBA00022679"/>
    </source>
</evidence>
<keyword evidence="5 11" id="KW-0808">Transferase</keyword>
<dbReference type="Pfam" id="PF02424">
    <property type="entry name" value="ApbE"/>
    <property type="match status" value="1"/>
</dbReference>
<dbReference type="InterPro" id="IPR003374">
    <property type="entry name" value="ApbE-like_sf"/>
</dbReference>
<evidence type="ECO:0000313" key="14">
    <source>
        <dbReference type="Proteomes" id="UP000318528"/>
    </source>
</evidence>
<reference evidence="13 14" key="1">
    <citation type="submission" date="2019-07" db="EMBL/GenBank/DDBJ databases">
        <title>Novel species of Flavobacterium.</title>
        <authorList>
            <person name="Liu Q."/>
            <person name="Xin Y.-H."/>
        </authorList>
    </citation>
    <scope>NUCLEOTIDE SEQUENCE [LARGE SCALE GENOMIC DNA]</scope>
    <source>
        <strain evidence="13 14">GSP39</strain>
    </source>
</reference>
<gene>
    <name evidence="13" type="ORF">FNW12_03730</name>
</gene>
<keyword evidence="14" id="KW-1185">Reference proteome</keyword>
<keyword evidence="12" id="KW-0997">Cell inner membrane</keyword>
<dbReference type="EMBL" id="VJZN01000004">
    <property type="protein sequence ID" value="TRX08904.1"/>
    <property type="molecule type" value="Genomic_DNA"/>
</dbReference>
<comment type="catalytic activity">
    <reaction evidence="10 11 12">
        <text>L-threonyl-[protein] + FAD = FMN-L-threonyl-[protein] + AMP + H(+)</text>
        <dbReference type="Rhea" id="RHEA:36847"/>
        <dbReference type="Rhea" id="RHEA-COMP:11060"/>
        <dbReference type="Rhea" id="RHEA-COMP:11061"/>
        <dbReference type="ChEBI" id="CHEBI:15378"/>
        <dbReference type="ChEBI" id="CHEBI:30013"/>
        <dbReference type="ChEBI" id="CHEBI:57692"/>
        <dbReference type="ChEBI" id="CHEBI:74257"/>
        <dbReference type="ChEBI" id="CHEBI:456215"/>
        <dbReference type="EC" id="2.7.1.180"/>
    </reaction>
</comment>
<comment type="function">
    <text evidence="12">Flavin transferase that catalyzes the transfer of the FMN moiety of FAD and its covalent binding to the hydroxyl group of a threonine residue in a target flavoprotein.</text>
</comment>
<comment type="cofactor">
    <cofactor evidence="1 12">
        <name>Mg(2+)</name>
        <dbReference type="ChEBI" id="CHEBI:18420"/>
    </cofactor>
</comment>
<evidence type="ECO:0000256" key="7">
    <source>
        <dbReference type="ARBA" id="ARBA00022827"/>
    </source>
</evidence>
<keyword evidence="12" id="KW-1003">Cell membrane</keyword>
<evidence type="ECO:0000256" key="10">
    <source>
        <dbReference type="ARBA" id="ARBA00048540"/>
    </source>
</evidence>
<dbReference type="Proteomes" id="UP000318528">
    <property type="component" value="Unassembled WGS sequence"/>
</dbReference>
<evidence type="ECO:0000256" key="12">
    <source>
        <dbReference type="RuleBase" id="RU363002"/>
    </source>
</evidence>
<evidence type="ECO:0000256" key="6">
    <source>
        <dbReference type="ARBA" id="ARBA00022723"/>
    </source>
</evidence>
<dbReference type="PANTHER" id="PTHR30040">
    <property type="entry name" value="THIAMINE BIOSYNTHESIS LIPOPROTEIN APBE"/>
    <property type="match status" value="1"/>
</dbReference>
<proteinExistence type="inferred from homology"/>
<dbReference type="PROSITE" id="PS51257">
    <property type="entry name" value="PROKAR_LIPOPROTEIN"/>
    <property type="match status" value="1"/>
</dbReference>
<evidence type="ECO:0000313" key="13">
    <source>
        <dbReference type="EMBL" id="TRX08904.1"/>
    </source>
</evidence>
<sequence length="338" mass="37863">MVRYVIFLIVLIFACSVRKIDLQRFQITGFAQGTSYSITYFAVDSVVSKHAVDSIFNVIDNSMSLYKKGSLINYFNLSKSGIVIDEHLKKVIEKSIETYKQSNGSFDITVKPLVKLWGFGVEKINNIPTHKQVKEILKNVGSDKLQLKDNFLFKKQSEVEIDVNGIAQGYTVDVLADFLKMKNISNYLVELGGEIRVNGNNPFTQLPFAIGIETPDEGLETEGDFKDIILLSKGAVTTSGNYRKFYYNGKKKISHLINAKTGYSLQNEMISVTVVAKDAITADAYDNVLMACSIPQAFSFLKKHPDLQAYFIYTNTDGSVADTATVGFHQLLKNKRHE</sequence>
<name>A0ABY3CV74_9FLAO</name>
<evidence type="ECO:0000256" key="11">
    <source>
        <dbReference type="PIRNR" id="PIRNR006268"/>
    </source>
</evidence>
<dbReference type="Gene3D" id="3.10.520.10">
    <property type="entry name" value="ApbE-like domains"/>
    <property type="match status" value="1"/>
</dbReference>
<dbReference type="EC" id="2.7.1.180" evidence="2 11"/>
<comment type="subcellular location">
    <subcellularLocation>
        <location evidence="12">Cell inner membrane</location>
        <topology evidence="12">Lipid-anchor</topology>
        <orientation evidence="12">Periplasmic side</orientation>
    </subcellularLocation>
</comment>
<comment type="caution">
    <text evidence="13">The sequence shown here is derived from an EMBL/GenBank/DDBJ whole genome shotgun (WGS) entry which is preliminary data.</text>
</comment>